<dbReference type="SUPFAM" id="SSF46689">
    <property type="entry name" value="Homeodomain-like"/>
    <property type="match status" value="1"/>
</dbReference>
<proteinExistence type="predicted"/>
<evidence type="ECO:0000259" key="3">
    <source>
        <dbReference type="PROSITE" id="PS50977"/>
    </source>
</evidence>
<protein>
    <submittedName>
        <fullName evidence="4">Transcriptional regulator, TetR family</fullName>
    </submittedName>
</protein>
<keyword evidence="5" id="KW-1185">Reference proteome</keyword>
<dbReference type="STRING" id="1192034.CAP_7745"/>
<dbReference type="Pfam" id="PF00440">
    <property type="entry name" value="TetR_N"/>
    <property type="match status" value="1"/>
</dbReference>
<dbReference type="GO" id="GO:0003700">
    <property type="term" value="F:DNA-binding transcription factor activity"/>
    <property type="evidence" value="ECO:0007669"/>
    <property type="project" value="TreeGrafter"/>
</dbReference>
<dbReference type="SUPFAM" id="SSF48498">
    <property type="entry name" value="Tetracyclin repressor-like, C-terminal domain"/>
    <property type="match status" value="1"/>
</dbReference>
<dbReference type="OrthoDB" id="9809772at2"/>
<dbReference type="InterPro" id="IPR036271">
    <property type="entry name" value="Tet_transcr_reg_TetR-rel_C_sf"/>
</dbReference>
<dbReference type="Proteomes" id="UP000019678">
    <property type="component" value="Unassembled WGS sequence"/>
</dbReference>
<dbReference type="Gene3D" id="1.10.357.10">
    <property type="entry name" value="Tetracycline Repressor, domain 2"/>
    <property type="match status" value="1"/>
</dbReference>
<gene>
    <name evidence="4" type="ORF">CAP_7745</name>
</gene>
<evidence type="ECO:0000256" key="1">
    <source>
        <dbReference type="ARBA" id="ARBA00023125"/>
    </source>
</evidence>
<name>A0A017SYD9_9BACT</name>
<dbReference type="AlphaFoldDB" id="A0A017SYD9"/>
<evidence type="ECO:0000313" key="5">
    <source>
        <dbReference type="Proteomes" id="UP000019678"/>
    </source>
</evidence>
<dbReference type="GO" id="GO:0000976">
    <property type="term" value="F:transcription cis-regulatory region binding"/>
    <property type="evidence" value="ECO:0007669"/>
    <property type="project" value="TreeGrafter"/>
</dbReference>
<accession>A0A017SYD9</accession>
<feature type="domain" description="HTH tetR-type" evidence="3">
    <location>
        <begin position="12"/>
        <end position="72"/>
    </location>
</feature>
<reference evidence="4 5" key="1">
    <citation type="submission" date="2013-05" db="EMBL/GenBank/DDBJ databases">
        <title>Genome assembly of Chondromyces apiculatus DSM 436.</title>
        <authorList>
            <person name="Sharma G."/>
            <person name="Khatri I."/>
            <person name="Kaur C."/>
            <person name="Mayilraj S."/>
            <person name="Subramanian S."/>
        </authorList>
    </citation>
    <scope>NUCLEOTIDE SEQUENCE [LARGE SCALE GENOMIC DNA]</scope>
    <source>
        <strain evidence="4 5">DSM 436</strain>
    </source>
</reference>
<dbReference type="PROSITE" id="PS50977">
    <property type="entry name" value="HTH_TETR_2"/>
    <property type="match status" value="1"/>
</dbReference>
<dbReference type="PANTHER" id="PTHR30055:SF148">
    <property type="entry name" value="TETR-FAMILY TRANSCRIPTIONAL REGULATOR"/>
    <property type="match status" value="1"/>
</dbReference>
<dbReference type="RefSeq" id="WP_044248638.1">
    <property type="nucleotide sequence ID" value="NZ_ASRX01000071.1"/>
</dbReference>
<dbReference type="InterPro" id="IPR001647">
    <property type="entry name" value="HTH_TetR"/>
</dbReference>
<dbReference type="Pfam" id="PF17937">
    <property type="entry name" value="TetR_C_28"/>
    <property type="match status" value="1"/>
</dbReference>
<dbReference type="InterPro" id="IPR041479">
    <property type="entry name" value="TetR_CgmR_C"/>
</dbReference>
<dbReference type="InterPro" id="IPR009057">
    <property type="entry name" value="Homeodomain-like_sf"/>
</dbReference>
<dbReference type="InterPro" id="IPR050109">
    <property type="entry name" value="HTH-type_TetR-like_transc_reg"/>
</dbReference>
<evidence type="ECO:0000313" key="4">
    <source>
        <dbReference type="EMBL" id="EYF01792.1"/>
    </source>
</evidence>
<dbReference type="EMBL" id="ASRX01000071">
    <property type="protein sequence ID" value="EYF01792.1"/>
    <property type="molecule type" value="Genomic_DNA"/>
</dbReference>
<organism evidence="4 5">
    <name type="scientific">Chondromyces apiculatus DSM 436</name>
    <dbReference type="NCBI Taxonomy" id="1192034"/>
    <lineage>
        <taxon>Bacteria</taxon>
        <taxon>Pseudomonadati</taxon>
        <taxon>Myxococcota</taxon>
        <taxon>Polyangia</taxon>
        <taxon>Polyangiales</taxon>
        <taxon>Polyangiaceae</taxon>
        <taxon>Chondromyces</taxon>
    </lineage>
</organism>
<evidence type="ECO:0000256" key="2">
    <source>
        <dbReference type="PROSITE-ProRule" id="PRU00335"/>
    </source>
</evidence>
<sequence length="187" mass="21115">MTRAYERKKEPALVRRRLLEHGARLCGQQGVAGLSLQEVAETAGVTKGGLLHHFPSKQALVEAIFDDLMQAFEEIVQREMASDPEPFGRFTRAYINGTLDLIGREDRGGWSALMMSTLTEPSLKRKWVEWLDGHLQQEGRVDADPMLELARYAVDGMWLSGFFDAHDLHGSPAETLRRQLITLTRKP</sequence>
<feature type="DNA-binding region" description="H-T-H motif" evidence="2">
    <location>
        <begin position="35"/>
        <end position="54"/>
    </location>
</feature>
<keyword evidence="1 2" id="KW-0238">DNA-binding</keyword>
<dbReference type="eggNOG" id="COG1309">
    <property type="taxonomic scope" value="Bacteria"/>
</dbReference>
<dbReference type="PANTHER" id="PTHR30055">
    <property type="entry name" value="HTH-TYPE TRANSCRIPTIONAL REGULATOR RUTR"/>
    <property type="match status" value="1"/>
</dbReference>
<dbReference type="PRINTS" id="PR00455">
    <property type="entry name" value="HTHTETR"/>
</dbReference>
<comment type="caution">
    <text evidence="4">The sequence shown here is derived from an EMBL/GenBank/DDBJ whole genome shotgun (WGS) entry which is preliminary data.</text>
</comment>